<feature type="domain" description="Glycosyl transferase family 1" evidence="8">
    <location>
        <begin position="288"/>
        <end position="437"/>
    </location>
</feature>
<gene>
    <name evidence="7" type="primary">glgA</name>
    <name evidence="10" type="ORF">EV210_10471</name>
</gene>
<dbReference type="EMBL" id="SLUI01000004">
    <property type="protein sequence ID" value="TCL38105.1"/>
    <property type="molecule type" value="Genomic_DNA"/>
</dbReference>
<keyword evidence="11" id="KW-1185">Reference proteome</keyword>
<dbReference type="EC" id="2.4.1.21" evidence="7"/>
<evidence type="ECO:0000256" key="2">
    <source>
        <dbReference type="ARBA" id="ARBA00002764"/>
    </source>
</evidence>
<dbReference type="InterPro" id="IPR013534">
    <property type="entry name" value="Starch_synth_cat_dom"/>
</dbReference>
<feature type="binding site" evidence="7">
    <location>
        <position position="16"/>
    </location>
    <ligand>
        <name>ADP-alpha-D-glucose</name>
        <dbReference type="ChEBI" id="CHEBI:57498"/>
    </ligand>
</feature>
<comment type="similarity">
    <text evidence="3 7">Belongs to the glycosyltransferase 1 family. Bacterial/plant glycogen synthase subfamily.</text>
</comment>
<dbReference type="NCBIfam" id="NF001898">
    <property type="entry name" value="PRK00654.1-1"/>
    <property type="match status" value="1"/>
</dbReference>
<dbReference type="NCBIfam" id="NF001899">
    <property type="entry name" value="PRK00654.1-2"/>
    <property type="match status" value="1"/>
</dbReference>
<dbReference type="PANTHER" id="PTHR45825">
    <property type="entry name" value="GRANULE-BOUND STARCH SYNTHASE 1, CHLOROPLASTIC/AMYLOPLASTIC"/>
    <property type="match status" value="1"/>
</dbReference>
<dbReference type="AlphaFoldDB" id="A0A4R1Q8Q6"/>
<dbReference type="GO" id="GO:0009011">
    <property type="term" value="F:alpha-1,4-glucan glucosyltransferase (ADP-glucose donor) activity"/>
    <property type="evidence" value="ECO:0007669"/>
    <property type="project" value="UniProtKB-UniRule"/>
</dbReference>
<evidence type="ECO:0000256" key="7">
    <source>
        <dbReference type="HAMAP-Rule" id="MF_00484"/>
    </source>
</evidence>
<evidence type="ECO:0000256" key="5">
    <source>
        <dbReference type="ARBA" id="ARBA00022679"/>
    </source>
</evidence>
<dbReference type="HAMAP" id="MF_00484">
    <property type="entry name" value="Glycogen_synth"/>
    <property type="match status" value="1"/>
</dbReference>
<dbReference type="Pfam" id="PF08323">
    <property type="entry name" value="Glyco_transf_5"/>
    <property type="match status" value="1"/>
</dbReference>
<dbReference type="Pfam" id="PF00534">
    <property type="entry name" value="Glycos_transf_1"/>
    <property type="match status" value="1"/>
</dbReference>
<dbReference type="InterPro" id="IPR011835">
    <property type="entry name" value="GS/SS"/>
</dbReference>
<evidence type="ECO:0000256" key="1">
    <source>
        <dbReference type="ARBA" id="ARBA00001478"/>
    </source>
</evidence>
<evidence type="ECO:0000256" key="3">
    <source>
        <dbReference type="ARBA" id="ARBA00010281"/>
    </source>
</evidence>
<dbReference type="SUPFAM" id="SSF53756">
    <property type="entry name" value="UDP-Glycosyltransferase/glycogen phosphorylase"/>
    <property type="match status" value="1"/>
</dbReference>
<evidence type="ECO:0000259" key="8">
    <source>
        <dbReference type="Pfam" id="PF00534"/>
    </source>
</evidence>
<dbReference type="Proteomes" id="UP000295063">
    <property type="component" value="Unassembled WGS sequence"/>
</dbReference>
<dbReference type="OrthoDB" id="9808590at2"/>
<dbReference type="RefSeq" id="WP_132077572.1">
    <property type="nucleotide sequence ID" value="NZ_SLUI01000004.1"/>
</dbReference>
<evidence type="ECO:0000259" key="9">
    <source>
        <dbReference type="Pfam" id="PF08323"/>
    </source>
</evidence>
<accession>A0A4R1Q8Q6</accession>
<sequence>MPKVLFVAAEAVPFIKTGGLADVIGSLPKELVKEGVDARVILPKYSEIPSHYREIMEPVHTLEVPVGWRRQYCGIEKLEYQGITFYFIDNEYYFKRKGLYGHYDDGERFAYFCRAVLESLPYLDFTPDILHCHDWHTAVIPVLLAAHYREAYPELRTVFTIHNLLYQGVFAKEVLGDLLSLGDEYFTAGRLEFFGAVNYMKGGLVFADRLTTVSPTYAEEIKTPYFGEKLDSLLQSRGNDLYGIINGLDYDLYNPRIDDCIAVPYTWRSSGRKLKNKMKLQEHVGLPVRADVPVVAIVSRLVAAKGLDLVAHVIEEIIAEDIQLIVLGTGEERYEGMFRLAAHRYPDKVSANIFFGEELAHKIYAGADIFLMPSCFEPCGIGQLIALRYGTLPVVRETGGLKDTVQPYNEYTGEGNGFSFANYNAHDMLDTLRRALAVYRQGDVWERIIRNAMRSDYSWSQSAQQYRELYHQLV</sequence>
<feature type="domain" description="Starch synthase catalytic" evidence="9">
    <location>
        <begin position="3"/>
        <end position="235"/>
    </location>
</feature>
<dbReference type="UniPathway" id="UPA00164"/>
<dbReference type="GO" id="GO:0005978">
    <property type="term" value="P:glycogen biosynthetic process"/>
    <property type="evidence" value="ECO:0007669"/>
    <property type="project" value="UniProtKB-UniRule"/>
</dbReference>
<evidence type="ECO:0000256" key="4">
    <source>
        <dbReference type="ARBA" id="ARBA00022676"/>
    </source>
</evidence>
<dbReference type="CDD" id="cd03791">
    <property type="entry name" value="GT5_Glycogen_synthase_DULL1-like"/>
    <property type="match status" value="1"/>
</dbReference>
<organism evidence="10 11">
    <name type="scientific">Anaerospora hongkongensis</name>
    <dbReference type="NCBI Taxonomy" id="244830"/>
    <lineage>
        <taxon>Bacteria</taxon>
        <taxon>Bacillati</taxon>
        <taxon>Bacillota</taxon>
        <taxon>Negativicutes</taxon>
        <taxon>Selenomonadales</taxon>
        <taxon>Sporomusaceae</taxon>
        <taxon>Anaerospora</taxon>
    </lineage>
</organism>
<keyword evidence="4 7" id="KW-0328">Glycosyltransferase</keyword>
<proteinExistence type="inferred from homology"/>
<keyword evidence="5 7" id="KW-0808">Transferase</keyword>
<evidence type="ECO:0000313" key="10">
    <source>
        <dbReference type="EMBL" id="TCL38105.1"/>
    </source>
</evidence>
<comment type="pathway">
    <text evidence="7">Glycan biosynthesis; glycogen biosynthesis.</text>
</comment>
<reference evidence="10 11" key="1">
    <citation type="submission" date="2019-03" db="EMBL/GenBank/DDBJ databases">
        <title>Genomic Encyclopedia of Type Strains, Phase IV (KMG-IV): sequencing the most valuable type-strain genomes for metagenomic binning, comparative biology and taxonomic classification.</title>
        <authorList>
            <person name="Goeker M."/>
        </authorList>
    </citation>
    <scope>NUCLEOTIDE SEQUENCE [LARGE SCALE GENOMIC DNA]</scope>
    <source>
        <strain evidence="10 11">DSM 15969</strain>
    </source>
</reference>
<dbReference type="Gene3D" id="3.40.50.2000">
    <property type="entry name" value="Glycogen Phosphorylase B"/>
    <property type="match status" value="2"/>
</dbReference>
<evidence type="ECO:0000313" key="11">
    <source>
        <dbReference type="Proteomes" id="UP000295063"/>
    </source>
</evidence>
<dbReference type="GO" id="GO:0004373">
    <property type="term" value="F:alpha-1,4-glucan glucosyltransferase (UDP-glucose donor) activity"/>
    <property type="evidence" value="ECO:0007669"/>
    <property type="project" value="InterPro"/>
</dbReference>
<keyword evidence="6 7" id="KW-0320">Glycogen biosynthesis</keyword>
<dbReference type="PANTHER" id="PTHR45825:SF11">
    <property type="entry name" value="ALPHA AMYLASE DOMAIN-CONTAINING PROTEIN"/>
    <property type="match status" value="1"/>
</dbReference>
<dbReference type="NCBIfam" id="TIGR02095">
    <property type="entry name" value="glgA"/>
    <property type="match status" value="1"/>
</dbReference>
<comment type="catalytic activity">
    <reaction evidence="1 7">
        <text>[(1-&gt;4)-alpha-D-glucosyl](n) + ADP-alpha-D-glucose = [(1-&gt;4)-alpha-D-glucosyl](n+1) + ADP + H(+)</text>
        <dbReference type="Rhea" id="RHEA:18189"/>
        <dbReference type="Rhea" id="RHEA-COMP:9584"/>
        <dbReference type="Rhea" id="RHEA-COMP:9587"/>
        <dbReference type="ChEBI" id="CHEBI:15378"/>
        <dbReference type="ChEBI" id="CHEBI:15444"/>
        <dbReference type="ChEBI" id="CHEBI:57498"/>
        <dbReference type="ChEBI" id="CHEBI:456216"/>
        <dbReference type="EC" id="2.4.1.21"/>
    </reaction>
</comment>
<comment type="function">
    <text evidence="2 7">Synthesizes alpha-1,4-glucan chains using ADP-glucose.</text>
</comment>
<dbReference type="InterPro" id="IPR001296">
    <property type="entry name" value="Glyco_trans_1"/>
</dbReference>
<name>A0A4R1Q8Q6_9FIRM</name>
<comment type="caution">
    <text evidence="10">The sequence shown here is derived from an EMBL/GenBank/DDBJ whole genome shotgun (WGS) entry which is preliminary data.</text>
</comment>
<evidence type="ECO:0000256" key="6">
    <source>
        <dbReference type="ARBA" id="ARBA00023056"/>
    </source>
</evidence>
<protein>
    <recommendedName>
        <fullName evidence="7">Glycogen synthase</fullName>
        <ecNumber evidence="7">2.4.1.21</ecNumber>
    </recommendedName>
    <alternativeName>
        <fullName evidence="7">Starch [bacterial glycogen] synthase</fullName>
    </alternativeName>
</protein>